<proteinExistence type="predicted"/>
<organism evidence="8 9">
    <name type="scientific">Candidatus Gallilactobacillus intestinavium</name>
    <dbReference type="NCBI Taxonomy" id="2840838"/>
    <lineage>
        <taxon>Bacteria</taxon>
        <taxon>Bacillati</taxon>
        <taxon>Bacillota</taxon>
        <taxon>Bacilli</taxon>
        <taxon>Lactobacillales</taxon>
        <taxon>Lactobacillaceae</taxon>
        <taxon>Lactobacillaceae incertae sedis</taxon>
        <taxon>Candidatus Gallilactobacillus</taxon>
    </lineage>
</organism>
<dbReference type="InterPro" id="IPR012748">
    <property type="entry name" value="Rieske-like_NirD"/>
</dbReference>
<keyword evidence="5" id="KW-0411">Iron-sulfur</keyword>
<evidence type="ECO:0000256" key="6">
    <source>
        <dbReference type="ARBA" id="ARBA00023063"/>
    </source>
</evidence>
<protein>
    <submittedName>
        <fullName evidence="8">Nitrite reductase (NAD(P)H) small subunit</fullName>
    </submittedName>
</protein>
<evidence type="ECO:0000313" key="9">
    <source>
        <dbReference type="Proteomes" id="UP000823614"/>
    </source>
</evidence>
<dbReference type="PANTHER" id="PTHR21496:SF23">
    <property type="entry name" value="3-PHENYLPROPIONATE_CINNAMIC ACID DIOXYGENASE FERREDOXIN SUBUNIT"/>
    <property type="match status" value="1"/>
</dbReference>
<dbReference type="EMBL" id="JADIMP010000103">
    <property type="protein sequence ID" value="MBO8442075.1"/>
    <property type="molecule type" value="Genomic_DNA"/>
</dbReference>
<evidence type="ECO:0000256" key="5">
    <source>
        <dbReference type="ARBA" id="ARBA00023014"/>
    </source>
</evidence>
<dbReference type="InterPro" id="IPR036922">
    <property type="entry name" value="Rieske_2Fe-2S_sf"/>
</dbReference>
<dbReference type="GO" id="GO:0016705">
    <property type="term" value="F:oxidoreductase activity, acting on paired donors, with incorporation or reduction of molecular oxygen"/>
    <property type="evidence" value="ECO:0007669"/>
    <property type="project" value="UniProtKB-ARBA"/>
</dbReference>
<dbReference type="Pfam" id="PF13806">
    <property type="entry name" value="Rieske_2"/>
    <property type="match status" value="1"/>
</dbReference>
<evidence type="ECO:0000259" key="7">
    <source>
        <dbReference type="PROSITE" id="PS51296"/>
    </source>
</evidence>
<accession>A0A9D9E8B6</accession>
<evidence type="ECO:0000256" key="4">
    <source>
        <dbReference type="ARBA" id="ARBA00023004"/>
    </source>
</evidence>
<evidence type="ECO:0000256" key="1">
    <source>
        <dbReference type="ARBA" id="ARBA00022714"/>
    </source>
</evidence>
<comment type="caution">
    <text evidence="8">The sequence shown here is derived from an EMBL/GenBank/DDBJ whole genome shotgun (WGS) entry which is preliminary data.</text>
</comment>
<dbReference type="GO" id="GO:0051537">
    <property type="term" value="F:2 iron, 2 sulfur cluster binding"/>
    <property type="evidence" value="ECO:0007669"/>
    <property type="project" value="UniProtKB-KW"/>
</dbReference>
<dbReference type="SUPFAM" id="SSF50022">
    <property type="entry name" value="ISP domain"/>
    <property type="match status" value="1"/>
</dbReference>
<dbReference type="GO" id="GO:0004497">
    <property type="term" value="F:monooxygenase activity"/>
    <property type="evidence" value="ECO:0007669"/>
    <property type="project" value="UniProtKB-ARBA"/>
</dbReference>
<keyword evidence="3" id="KW-0560">Oxidoreductase</keyword>
<dbReference type="InterPro" id="IPR017941">
    <property type="entry name" value="Rieske_2Fe-2S"/>
</dbReference>
<keyword evidence="6" id="KW-0534">Nitrate assimilation</keyword>
<keyword evidence="2" id="KW-0479">Metal-binding</keyword>
<reference evidence="8" key="2">
    <citation type="journal article" date="2021" name="PeerJ">
        <title>Extensive microbial diversity within the chicken gut microbiome revealed by metagenomics and culture.</title>
        <authorList>
            <person name="Gilroy R."/>
            <person name="Ravi A."/>
            <person name="Getino M."/>
            <person name="Pursley I."/>
            <person name="Horton D.L."/>
            <person name="Alikhan N.F."/>
            <person name="Baker D."/>
            <person name="Gharbi K."/>
            <person name="Hall N."/>
            <person name="Watson M."/>
            <person name="Adriaenssens E.M."/>
            <person name="Foster-Nyarko E."/>
            <person name="Jarju S."/>
            <person name="Secka A."/>
            <person name="Antonio M."/>
            <person name="Oren A."/>
            <person name="Chaudhuri R.R."/>
            <person name="La Ragione R."/>
            <person name="Hildebrand F."/>
            <person name="Pallen M.J."/>
        </authorList>
    </citation>
    <scope>NUCLEOTIDE SEQUENCE</scope>
    <source>
        <strain evidence="8">C6-149</strain>
    </source>
</reference>
<gene>
    <name evidence="8" type="ORF">IAA89_06600</name>
</gene>
<dbReference type="PROSITE" id="PS51296">
    <property type="entry name" value="RIESKE"/>
    <property type="match status" value="1"/>
</dbReference>
<dbReference type="GO" id="GO:0008942">
    <property type="term" value="F:nitrite reductase [NAD(P)H] activity"/>
    <property type="evidence" value="ECO:0007669"/>
    <property type="project" value="InterPro"/>
</dbReference>
<evidence type="ECO:0000256" key="2">
    <source>
        <dbReference type="ARBA" id="ARBA00022723"/>
    </source>
</evidence>
<evidence type="ECO:0000256" key="3">
    <source>
        <dbReference type="ARBA" id="ARBA00023002"/>
    </source>
</evidence>
<keyword evidence="1" id="KW-0001">2Fe-2S</keyword>
<name>A0A9D9E8B6_9LACO</name>
<reference evidence="8" key="1">
    <citation type="submission" date="2020-10" db="EMBL/GenBank/DDBJ databases">
        <authorList>
            <person name="Gilroy R."/>
        </authorList>
    </citation>
    <scope>NUCLEOTIDE SEQUENCE</scope>
    <source>
        <strain evidence="8">C6-149</strain>
    </source>
</reference>
<dbReference type="AlphaFoldDB" id="A0A9D9E8B6"/>
<evidence type="ECO:0000313" key="8">
    <source>
        <dbReference type="EMBL" id="MBO8442075.1"/>
    </source>
</evidence>
<keyword evidence="4" id="KW-0408">Iron</keyword>
<dbReference type="PANTHER" id="PTHR21496">
    <property type="entry name" value="FERREDOXIN-RELATED"/>
    <property type="match status" value="1"/>
</dbReference>
<dbReference type="Proteomes" id="UP000823614">
    <property type="component" value="Unassembled WGS sequence"/>
</dbReference>
<dbReference type="Gene3D" id="2.102.10.10">
    <property type="entry name" value="Rieske [2Fe-2S] iron-sulphur domain"/>
    <property type="match status" value="1"/>
</dbReference>
<dbReference type="GO" id="GO:0042128">
    <property type="term" value="P:nitrate assimilation"/>
    <property type="evidence" value="ECO:0007669"/>
    <property type="project" value="UniProtKB-KW"/>
</dbReference>
<sequence length="104" mass="11391">MAKEVFICNVDDLATRLGFKVINGDETVGIFKLSNGEIYAIGNECPGCGFPLTDGIVCEDTVYCALHDEQVDLKTGKELTDETGTHQVKTYPVSIKDNKVYLTI</sequence>
<dbReference type="GO" id="GO:0046872">
    <property type="term" value="F:metal ion binding"/>
    <property type="evidence" value="ECO:0007669"/>
    <property type="project" value="UniProtKB-KW"/>
</dbReference>
<feature type="domain" description="Rieske" evidence="7">
    <location>
        <begin position="5"/>
        <end position="102"/>
    </location>
</feature>